<evidence type="ECO:0000313" key="3">
    <source>
        <dbReference type="Proteomes" id="UP000009328"/>
    </source>
</evidence>
<dbReference type="HOGENOM" id="CLU_526007_0_0_1"/>
<feature type="region of interest" description="Disordered" evidence="1">
    <location>
        <begin position="459"/>
        <end position="512"/>
    </location>
</feature>
<organism evidence="2 3">
    <name type="scientific">Wickerhamomyces ciferrii (strain ATCC 14091 / BCRC 22168 / CBS 111 / JCM 3599 / NBRC 0793 / NRRL Y-1031 F-60-10)</name>
    <name type="common">Yeast</name>
    <name type="synonym">Pichia ciferrii</name>
    <dbReference type="NCBI Taxonomy" id="1206466"/>
    <lineage>
        <taxon>Eukaryota</taxon>
        <taxon>Fungi</taxon>
        <taxon>Dikarya</taxon>
        <taxon>Ascomycota</taxon>
        <taxon>Saccharomycotina</taxon>
        <taxon>Saccharomycetes</taxon>
        <taxon>Phaffomycetales</taxon>
        <taxon>Wickerhamomycetaceae</taxon>
        <taxon>Wickerhamomyces</taxon>
    </lineage>
</organism>
<evidence type="ECO:0000313" key="2">
    <source>
        <dbReference type="EMBL" id="CCH43657.1"/>
    </source>
</evidence>
<evidence type="ECO:0000256" key="1">
    <source>
        <dbReference type="SAM" id="MobiDB-lite"/>
    </source>
</evidence>
<gene>
    <name evidence="2" type="ORF">BN7_3210</name>
</gene>
<reference evidence="2 3" key="1">
    <citation type="journal article" date="2012" name="Eukaryot. Cell">
        <title>Draft genome sequence of Wickerhamomyces ciferrii NRRL Y-1031 F-60-10.</title>
        <authorList>
            <person name="Schneider J."/>
            <person name="Andrea H."/>
            <person name="Blom J."/>
            <person name="Jaenicke S."/>
            <person name="Ruckert C."/>
            <person name="Schorsch C."/>
            <person name="Szczepanowski R."/>
            <person name="Farwick M."/>
            <person name="Goesmann A."/>
            <person name="Puhler A."/>
            <person name="Schaffer S."/>
            <person name="Tauch A."/>
            <person name="Kohler T."/>
            <person name="Brinkrolf K."/>
        </authorList>
    </citation>
    <scope>NUCLEOTIDE SEQUENCE [LARGE SCALE GENOMIC DNA]</scope>
    <source>
        <strain evidence="3">ATCC 14091 / BCRC 22168 / CBS 111 / JCM 3599 / NBRC 0793 / NRRL Y-1031 F-60-10</strain>
    </source>
</reference>
<name>K0KN82_WICCF</name>
<protein>
    <submittedName>
        <fullName evidence="2">Uncharacterized protein</fullName>
    </submittedName>
</protein>
<proteinExistence type="predicted"/>
<comment type="caution">
    <text evidence="2">The sequence shown here is derived from an EMBL/GenBank/DDBJ whole genome shotgun (WGS) entry which is preliminary data.</text>
</comment>
<sequence length="518" mass="59370">MPLPNATLGSISYNADESLSINCDDLVKTIKRIKVFKDLCKSSSREKFIEIYRRSYEGFDAQFQELKLNKMKRTDEKFEVGKNILFLTRFDIPIKKEYLFPKNPRVFYDAATTILVKMIPTIIKNLGQEYIEIEQFICFMFQFSAFHALHILDLILMPIYERSKTFTSTFIDNDLKTVKTTNGFSHSDSPIFMNGLSLDIFGPFGYVSDPKSLLAYYFYNFLSDFPQGLFMKKMLMETQDILSTKGFNKCHHGNSEKLWFSNYFLHPISKFVLLTGGSLKRVVLVNINEEGDVETPVNPLVFSKALEYKVKCSSIVGETVLAENSHDISGDSFNNKKIDKVIMPVFLCDPTTLAKLIGEYKSCKLDQKRKAPIQYILYQAVSRALEFGCHYALVSDTWLFLMIILEEVEDGTDGSFNLNNGEVGGCSYKLNCELYDISNGVDRLTLFFFEAGFKSRASDTDDQVFPRSRSRPSTEEKKQSTDMDPEHTELDQAPGEDMEHLQQEDDDSVDYMTLNNFV</sequence>
<dbReference type="EMBL" id="CAIF01000086">
    <property type="protein sequence ID" value="CCH43657.1"/>
    <property type="molecule type" value="Genomic_DNA"/>
</dbReference>
<accession>K0KN82</accession>
<feature type="compositionally biased region" description="Basic and acidic residues" evidence="1">
    <location>
        <begin position="472"/>
        <end position="490"/>
    </location>
</feature>
<dbReference type="InParanoid" id="K0KN82"/>
<keyword evidence="3" id="KW-1185">Reference proteome</keyword>
<dbReference type="Proteomes" id="UP000009328">
    <property type="component" value="Unassembled WGS sequence"/>
</dbReference>
<dbReference type="AlphaFoldDB" id="K0KN82"/>